<dbReference type="PANTHER" id="PTHR12236">
    <property type="entry name" value="STRUCTURAL CONTITUENT OF CUTICLE"/>
    <property type="match status" value="1"/>
</dbReference>
<feature type="compositionally biased region" description="Pro residues" evidence="3">
    <location>
        <begin position="133"/>
        <end position="147"/>
    </location>
</feature>
<name>A0AAE1P6H3_9EUCA</name>
<keyword evidence="6" id="KW-1185">Reference proteome</keyword>
<organism evidence="5 6">
    <name type="scientific">Petrolisthes manimaculis</name>
    <dbReference type="NCBI Taxonomy" id="1843537"/>
    <lineage>
        <taxon>Eukaryota</taxon>
        <taxon>Metazoa</taxon>
        <taxon>Ecdysozoa</taxon>
        <taxon>Arthropoda</taxon>
        <taxon>Crustacea</taxon>
        <taxon>Multicrustacea</taxon>
        <taxon>Malacostraca</taxon>
        <taxon>Eumalacostraca</taxon>
        <taxon>Eucarida</taxon>
        <taxon>Decapoda</taxon>
        <taxon>Pleocyemata</taxon>
        <taxon>Anomura</taxon>
        <taxon>Galatheoidea</taxon>
        <taxon>Porcellanidae</taxon>
        <taxon>Petrolisthes</taxon>
    </lineage>
</organism>
<proteinExistence type="predicted"/>
<keyword evidence="1 2" id="KW-0193">Cuticle</keyword>
<dbReference type="Proteomes" id="UP001292094">
    <property type="component" value="Unassembled WGS sequence"/>
</dbReference>
<reference evidence="5" key="1">
    <citation type="submission" date="2023-11" db="EMBL/GenBank/DDBJ databases">
        <title>Genome assemblies of two species of porcelain crab, Petrolisthes cinctipes and Petrolisthes manimaculis (Anomura: Porcellanidae).</title>
        <authorList>
            <person name="Angst P."/>
        </authorList>
    </citation>
    <scope>NUCLEOTIDE SEQUENCE</scope>
    <source>
        <strain evidence="5">PB745_02</strain>
        <tissue evidence="5">Gill</tissue>
    </source>
</reference>
<evidence type="ECO:0000256" key="4">
    <source>
        <dbReference type="SAM" id="SignalP"/>
    </source>
</evidence>
<dbReference type="AlphaFoldDB" id="A0AAE1P6H3"/>
<feature type="region of interest" description="Disordered" evidence="3">
    <location>
        <begin position="25"/>
        <end position="61"/>
    </location>
</feature>
<dbReference type="GO" id="GO:0005615">
    <property type="term" value="C:extracellular space"/>
    <property type="evidence" value="ECO:0007669"/>
    <property type="project" value="TreeGrafter"/>
</dbReference>
<sequence length="176" mass="19388">MYDALCQTCLVLVVAVVGVALAAPNPQEHYGPPQPSYQPEPTYKAAPHKEEPPKPYAFDYGVQDSYSGANFGHAENSDGKAITGSYQVALPDGRIQKVTYVADHYNGFQANVEYEGEAKYPENTPYKGSQPSYQPPQPSYRPQPSYSPPSYSAKEAEVETQQDVYSIDDPAPQEYL</sequence>
<feature type="chain" id="PRO_5042020726" evidence="4">
    <location>
        <begin position="23"/>
        <end position="176"/>
    </location>
</feature>
<dbReference type="PRINTS" id="PR00947">
    <property type="entry name" value="CUTICLE"/>
</dbReference>
<dbReference type="PANTHER" id="PTHR12236:SF79">
    <property type="entry name" value="CUTICULAR PROTEIN 50CB-RELATED"/>
    <property type="match status" value="1"/>
</dbReference>
<evidence type="ECO:0000256" key="2">
    <source>
        <dbReference type="PROSITE-ProRule" id="PRU00497"/>
    </source>
</evidence>
<evidence type="ECO:0000313" key="5">
    <source>
        <dbReference type="EMBL" id="KAK4301769.1"/>
    </source>
</evidence>
<feature type="region of interest" description="Disordered" evidence="3">
    <location>
        <begin position="120"/>
        <end position="176"/>
    </location>
</feature>
<dbReference type="GO" id="GO:0042302">
    <property type="term" value="F:structural constituent of cuticle"/>
    <property type="evidence" value="ECO:0007669"/>
    <property type="project" value="UniProtKB-UniRule"/>
</dbReference>
<dbReference type="Pfam" id="PF00379">
    <property type="entry name" value="Chitin_bind_4"/>
    <property type="match status" value="1"/>
</dbReference>
<dbReference type="PROSITE" id="PS00233">
    <property type="entry name" value="CHIT_BIND_RR_1"/>
    <property type="match status" value="1"/>
</dbReference>
<dbReference type="InterPro" id="IPR051217">
    <property type="entry name" value="Insect_Cuticle_Struc_Prot"/>
</dbReference>
<gene>
    <name evidence="5" type="ORF">Pmani_026121</name>
</gene>
<dbReference type="GO" id="GO:0031012">
    <property type="term" value="C:extracellular matrix"/>
    <property type="evidence" value="ECO:0007669"/>
    <property type="project" value="TreeGrafter"/>
</dbReference>
<keyword evidence="4" id="KW-0732">Signal</keyword>
<comment type="caution">
    <text evidence="5">The sequence shown here is derived from an EMBL/GenBank/DDBJ whole genome shotgun (WGS) entry which is preliminary data.</text>
</comment>
<protein>
    <submittedName>
        <fullName evidence="5">Uncharacterized protein</fullName>
    </submittedName>
</protein>
<accession>A0AAE1P6H3</accession>
<dbReference type="EMBL" id="JAWZYT010002828">
    <property type="protein sequence ID" value="KAK4301769.1"/>
    <property type="molecule type" value="Genomic_DNA"/>
</dbReference>
<evidence type="ECO:0000256" key="3">
    <source>
        <dbReference type="SAM" id="MobiDB-lite"/>
    </source>
</evidence>
<evidence type="ECO:0000313" key="6">
    <source>
        <dbReference type="Proteomes" id="UP001292094"/>
    </source>
</evidence>
<dbReference type="InterPro" id="IPR031311">
    <property type="entry name" value="CHIT_BIND_RR_consensus"/>
</dbReference>
<evidence type="ECO:0000256" key="1">
    <source>
        <dbReference type="ARBA" id="ARBA00022460"/>
    </source>
</evidence>
<dbReference type="InterPro" id="IPR000618">
    <property type="entry name" value="Insect_cuticle"/>
</dbReference>
<feature type="signal peptide" evidence="4">
    <location>
        <begin position="1"/>
        <end position="22"/>
    </location>
</feature>
<dbReference type="PROSITE" id="PS51155">
    <property type="entry name" value="CHIT_BIND_RR_2"/>
    <property type="match status" value="1"/>
</dbReference>